<keyword evidence="2" id="KW-1185">Reference proteome</keyword>
<proteinExistence type="predicted"/>
<organism evidence="2 3">
    <name type="scientific">Polistes dominula</name>
    <name type="common">European paper wasp</name>
    <name type="synonym">Vespa dominula</name>
    <dbReference type="NCBI Taxonomy" id="743375"/>
    <lineage>
        <taxon>Eukaryota</taxon>
        <taxon>Metazoa</taxon>
        <taxon>Ecdysozoa</taxon>
        <taxon>Arthropoda</taxon>
        <taxon>Hexapoda</taxon>
        <taxon>Insecta</taxon>
        <taxon>Pterygota</taxon>
        <taxon>Neoptera</taxon>
        <taxon>Endopterygota</taxon>
        <taxon>Hymenoptera</taxon>
        <taxon>Apocrita</taxon>
        <taxon>Aculeata</taxon>
        <taxon>Vespoidea</taxon>
        <taxon>Vespidae</taxon>
        <taxon>Polistinae</taxon>
        <taxon>Polistini</taxon>
        <taxon>Polistes</taxon>
    </lineage>
</organism>
<reference evidence="3" key="1">
    <citation type="submission" date="2025-08" db="UniProtKB">
        <authorList>
            <consortium name="RefSeq"/>
        </authorList>
    </citation>
    <scope>IDENTIFICATION</scope>
    <source>
        <tissue evidence="3">Whole body</tissue>
    </source>
</reference>
<gene>
    <name evidence="3" type="primary">LOC107064220</name>
</gene>
<accession>A0ABM1HVZ4</accession>
<feature type="unsure residue" description="D or N" evidence="3">
    <location>
        <position position="242"/>
    </location>
</feature>
<name>A0ABM1HVZ4_POLDO</name>
<evidence type="ECO:0000256" key="1">
    <source>
        <dbReference type="SAM" id="MobiDB-lite"/>
    </source>
</evidence>
<evidence type="ECO:0000313" key="2">
    <source>
        <dbReference type="Proteomes" id="UP000694924"/>
    </source>
</evidence>
<protein>
    <submittedName>
        <fullName evidence="3">Uncharacterized protein LOC107064220</fullName>
    </submittedName>
</protein>
<dbReference type="RefSeq" id="XP_015172131.1">
    <property type="nucleotide sequence ID" value="XM_015316645.1"/>
</dbReference>
<dbReference type="Proteomes" id="UP000694924">
    <property type="component" value="Unplaced"/>
</dbReference>
<sequence length="249" mass="28681">MTAEGIDVKKTRRGRPTIAERAAKTERKGALAQYSPHLRNCRIWINLPAAFEEENCLVQRLFENGIQILLAVYNAPKSVDSIDHLRYAQYVKSTKLNKPVQLSNIPPTSVAAHQHFNCVYYQVQTWLRHDLEPQEWGWTMRNKFLEPITTIFAPALEELLNTIFCNCKSGCCSRFRCRKSGLQCSLACSQCNGQTCFNALPYQSDVNEDRTLDPEIMKDLETNVVKDNKKEDFEILQRSEDDDEEEEDN</sequence>
<evidence type="ECO:0000313" key="3">
    <source>
        <dbReference type="RefSeq" id="XP_015172131.1"/>
    </source>
</evidence>
<feature type="region of interest" description="Disordered" evidence="1">
    <location>
        <begin position="1"/>
        <end position="23"/>
    </location>
</feature>